<name>B0RKL3_YEREN</name>
<keyword evidence="1" id="KW-0614">Plasmid</keyword>
<protein>
    <submittedName>
        <fullName evidence="1">Uncharacterized protein</fullName>
    </submittedName>
</protein>
<dbReference type="EMBL" id="AM905950">
    <property type="protein sequence ID" value="CAP20120.1"/>
    <property type="molecule type" value="Genomic_DNA"/>
</dbReference>
<sequence length="110" mass="12478">MIASSVLICGFSCFTIITTRLFKVFIVDADTFIFASIFFSLEIDKDSYPFNAICLANSCFEIPFAFPACRKALSISSVNLKPIILIPSPYDDTSLYHDKMKWEISYHLAR</sequence>
<geneLocation type="plasmid" evidence="1">
    <name>pYE854</name>
</geneLocation>
<accession>B0RKL3</accession>
<organism evidence="1">
    <name type="scientific">Yersinia enterocolitica</name>
    <dbReference type="NCBI Taxonomy" id="630"/>
    <lineage>
        <taxon>Bacteria</taxon>
        <taxon>Pseudomonadati</taxon>
        <taxon>Pseudomonadota</taxon>
        <taxon>Gammaproteobacteria</taxon>
        <taxon>Enterobacterales</taxon>
        <taxon>Yersiniaceae</taxon>
        <taxon>Yersinia</taxon>
    </lineage>
</organism>
<dbReference type="AlphaFoldDB" id="B0RKL3"/>
<proteinExistence type="predicted"/>
<evidence type="ECO:0000313" key="1">
    <source>
        <dbReference type="EMBL" id="CAP20120.1"/>
    </source>
</evidence>
<reference evidence="1" key="1">
    <citation type="journal article" date="2008" name="J. Bacteriol.">
        <title>Genetic and functional properties of the self-transmissible Yersinia enterocolitica plasmid pYE854, which mobilizes the virulence plasmid pYV.</title>
        <authorList>
            <person name="Hammerl J.A."/>
            <person name="Klein I."/>
            <person name="Lanka E."/>
            <person name="Appel B."/>
            <person name="Hertwig S."/>
        </authorList>
    </citation>
    <scope>NUCLEOTIDE SEQUENCE [LARGE SCALE GENOMIC DNA]</scope>
    <source>
        <strain evidence="1">29854</strain>
        <plasmid evidence="1">pYE854</plasmid>
    </source>
</reference>